<name>A0A9P4PC84_9PLEO</name>
<organism evidence="2 3">
    <name type="scientific">Karstenula rhodostoma CBS 690.94</name>
    <dbReference type="NCBI Taxonomy" id="1392251"/>
    <lineage>
        <taxon>Eukaryota</taxon>
        <taxon>Fungi</taxon>
        <taxon>Dikarya</taxon>
        <taxon>Ascomycota</taxon>
        <taxon>Pezizomycotina</taxon>
        <taxon>Dothideomycetes</taxon>
        <taxon>Pleosporomycetidae</taxon>
        <taxon>Pleosporales</taxon>
        <taxon>Massarineae</taxon>
        <taxon>Didymosphaeriaceae</taxon>
        <taxon>Karstenula</taxon>
    </lineage>
</organism>
<protein>
    <submittedName>
        <fullName evidence="2">Uncharacterized protein</fullName>
    </submittedName>
</protein>
<gene>
    <name evidence="2" type="ORF">P171DRAFT_93561</name>
</gene>
<evidence type="ECO:0000256" key="1">
    <source>
        <dbReference type="SAM" id="MobiDB-lite"/>
    </source>
</evidence>
<proteinExistence type="predicted"/>
<feature type="region of interest" description="Disordered" evidence="1">
    <location>
        <begin position="131"/>
        <end position="150"/>
    </location>
</feature>
<accession>A0A9P4PC84</accession>
<evidence type="ECO:0000313" key="2">
    <source>
        <dbReference type="EMBL" id="KAF2441272.1"/>
    </source>
</evidence>
<sequence length="150" mass="16615">MADGRTVEEQRAEGRANRGNVMCEVHSKVKAPVLASFVNSPARLGRELLYPLHANLLPGAWCQNTKVSILPTSCKNACASLSSSFAFFPFFFLFLFVKRRDAEQNEHPTRNITSSNLPCQKRRPLLLAHTPHPCTQSLSRGSSSNMSDTP</sequence>
<reference evidence="2" key="1">
    <citation type="journal article" date="2020" name="Stud. Mycol.">
        <title>101 Dothideomycetes genomes: a test case for predicting lifestyles and emergence of pathogens.</title>
        <authorList>
            <person name="Haridas S."/>
            <person name="Albert R."/>
            <person name="Binder M."/>
            <person name="Bloem J."/>
            <person name="Labutti K."/>
            <person name="Salamov A."/>
            <person name="Andreopoulos B."/>
            <person name="Baker S."/>
            <person name="Barry K."/>
            <person name="Bills G."/>
            <person name="Bluhm B."/>
            <person name="Cannon C."/>
            <person name="Castanera R."/>
            <person name="Culley D."/>
            <person name="Daum C."/>
            <person name="Ezra D."/>
            <person name="Gonzalez J."/>
            <person name="Henrissat B."/>
            <person name="Kuo A."/>
            <person name="Liang C."/>
            <person name="Lipzen A."/>
            <person name="Lutzoni F."/>
            <person name="Magnuson J."/>
            <person name="Mondo S."/>
            <person name="Nolan M."/>
            <person name="Ohm R."/>
            <person name="Pangilinan J."/>
            <person name="Park H.-J."/>
            <person name="Ramirez L."/>
            <person name="Alfaro M."/>
            <person name="Sun H."/>
            <person name="Tritt A."/>
            <person name="Yoshinaga Y."/>
            <person name="Zwiers L.-H."/>
            <person name="Turgeon B."/>
            <person name="Goodwin S."/>
            <person name="Spatafora J."/>
            <person name="Crous P."/>
            <person name="Grigoriev I."/>
        </authorList>
    </citation>
    <scope>NUCLEOTIDE SEQUENCE</scope>
    <source>
        <strain evidence="2">CBS 690.94</strain>
    </source>
</reference>
<keyword evidence="3" id="KW-1185">Reference proteome</keyword>
<dbReference type="Proteomes" id="UP000799764">
    <property type="component" value="Unassembled WGS sequence"/>
</dbReference>
<dbReference type="AlphaFoldDB" id="A0A9P4PC84"/>
<evidence type="ECO:0000313" key="3">
    <source>
        <dbReference type="Proteomes" id="UP000799764"/>
    </source>
</evidence>
<dbReference type="EMBL" id="MU001506">
    <property type="protein sequence ID" value="KAF2441272.1"/>
    <property type="molecule type" value="Genomic_DNA"/>
</dbReference>
<feature type="compositionally biased region" description="Polar residues" evidence="1">
    <location>
        <begin position="133"/>
        <end position="150"/>
    </location>
</feature>
<comment type="caution">
    <text evidence="2">The sequence shown here is derived from an EMBL/GenBank/DDBJ whole genome shotgun (WGS) entry which is preliminary data.</text>
</comment>